<protein>
    <submittedName>
        <fullName evidence="4">Alpha/beta fold hydrolase</fullName>
    </submittedName>
</protein>
<dbReference type="PANTHER" id="PTHR22946:SF9">
    <property type="entry name" value="POLYKETIDE TRANSFERASE AF380"/>
    <property type="match status" value="1"/>
</dbReference>
<reference evidence="4 5" key="1">
    <citation type="submission" date="2020-10" db="EMBL/GenBank/DDBJ databases">
        <title>Wide distribution of Phycisphaera-like planctomycetes from WD2101 soil group in peatlands and genome analysis of the first cultivated representative.</title>
        <authorList>
            <person name="Dedysh S.N."/>
            <person name="Beletsky A.V."/>
            <person name="Ivanova A."/>
            <person name="Kulichevskaya I.S."/>
            <person name="Suzina N.E."/>
            <person name="Philippov D.A."/>
            <person name="Rakitin A.L."/>
            <person name="Mardanov A.V."/>
            <person name="Ravin N.V."/>
        </authorList>
    </citation>
    <scope>NUCLEOTIDE SEQUENCE [LARGE SCALE GENOMIC DNA]</scope>
    <source>
        <strain evidence="4 5">M1803</strain>
    </source>
</reference>
<keyword evidence="1 4" id="KW-0378">Hydrolase</keyword>
<proteinExistence type="predicted"/>
<dbReference type="GO" id="GO:0006508">
    <property type="term" value="P:proteolysis"/>
    <property type="evidence" value="ECO:0007669"/>
    <property type="project" value="InterPro"/>
</dbReference>
<gene>
    <name evidence="4" type="ORF">IPV69_12915</name>
</gene>
<dbReference type="SUPFAM" id="SSF53474">
    <property type="entry name" value="alpha/beta-Hydrolases"/>
    <property type="match status" value="1"/>
</dbReference>
<evidence type="ECO:0000256" key="2">
    <source>
        <dbReference type="SAM" id="SignalP"/>
    </source>
</evidence>
<accession>A0A7M2X341</accession>
<dbReference type="Gene3D" id="3.40.50.1820">
    <property type="entry name" value="alpha/beta hydrolase"/>
    <property type="match status" value="1"/>
</dbReference>
<feature type="domain" description="Peptidase S9 prolyl oligopeptidase catalytic" evidence="3">
    <location>
        <begin position="108"/>
        <end position="245"/>
    </location>
</feature>
<dbReference type="KEGG" id="hbs:IPV69_12915"/>
<keyword evidence="5" id="KW-1185">Reference proteome</keyword>
<keyword evidence="2" id="KW-0732">Signal</keyword>
<dbReference type="PANTHER" id="PTHR22946">
    <property type="entry name" value="DIENELACTONE HYDROLASE DOMAIN-CONTAINING PROTEIN-RELATED"/>
    <property type="match status" value="1"/>
</dbReference>
<evidence type="ECO:0000313" key="5">
    <source>
        <dbReference type="Proteomes" id="UP000593765"/>
    </source>
</evidence>
<dbReference type="GO" id="GO:0052689">
    <property type="term" value="F:carboxylic ester hydrolase activity"/>
    <property type="evidence" value="ECO:0007669"/>
    <property type="project" value="UniProtKB-ARBA"/>
</dbReference>
<sequence>MPRLLVVSLVFAIGAMVAAAEPPKGWSPGVTEVLYRSDADNTDQPALWYSPATADAVPLLVCLHTWSSNYLTPEKFYADWCIDKGWAMVRPNFRGPNSTPAALGSELAVKDVIAAVAWAKTQRKIDPDRIYLIGGSGGGHMSLQMAGRAPELWAGVSAWCPISDVARWHADSKRIGNKYWQMMEKACGGAPGTSPEIDTQYKHRSPLTHLPAAKGLNLTISTGIEDGHKGSVPVGHTLRAFNAVAADADKVSDADIAAMEAKPVMPATLLQTIVDPTYGENKPLFRRVSGNAQVTIFQGGHNILPEAGLMWLEKQRKGKPAVWEVGAGKSASKATIAP</sequence>
<organism evidence="4 5">
    <name type="scientific">Humisphaera borealis</name>
    <dbReference type="NCBI Taxonomy" id="2807512"/>
    <lineage>
        <taxon>Bacteria</taxon>
        <taxon>Pseudomonadati</taxon>
        <taxon>Planctomycetota</taxon>
        <taxon>Phycisphaerae</taxon>
        <taxon>Tepidisphaerales</taxon>
        <taxon>Tepidisphaeraceae</taxon>
        <taxon>Humisphaera</taxon>
    </lineage>
</organism>
<dbReference type="EMBL" id="CP063458">
    <property type="protein sequence ID" value="QOV92197.1"/>
    <property type="molecule type" value="Genomic_DNA"/>
</dbReference>
<dbReference type="InterPro" id="IPR050261">
    <property type="entry name" value="FrsA_esterase"/>
</dbReference>
<evidence type="ECO:0000313" key="4">
    <source>
        <dbReference type="EMBL" id="QOV92197.1"/>
    </source>
</evidence>
<feature type="chain" id="PRO_5034395831" evidence="2">
    <location>
        <begin position="20"/>
        <end position="338"/>
    </location>
</feature>
<name>A0A7M2X341_9BACT</name>
<dbReference type="InterPro" id="IPR029058">
    <property type="entry name" value="AB_hydrolase_fold"/>
</dbReference>
<feature type="signal peptide" evidence="2">
    <location>
        <begin position="1"/>
        <end position="19"/>
    </location>
</feature>
<evidence type="ECO:0000256" key="1">
    <source>
        <dbReference type="ARBA" id="ARBA00022801"/>
    </source>
</evidence>
<dbReference type="RefSeq" id="WP_206295529.1">
    <property type="nucleotide sequence ID" value="NZ_CP063458.1"/>
</dbReference>
<dbReference type="InterPro" id="IPR001375">
    <property type="entry name" value="Peptidase_S9_cat"/>
</dbReference>
<dbReference type="Proteomes" id="UP000593765">
    <property type="component" value="Chromosome"/>
</dbReference>
<dbReference type="Pfam" id="PF00326">
    <property type="entry name" value="Peptidase_S9"/>
    <property type="match status" value="1"/>
</dbReference>
<dbReference type="AlphaFoldDB" id="A0A7M2X341"/>
<evidence type="ECO:0000259" key="3">
    <source>
        <dbReference type="Pfam" id="PF00326"/>
    </source>
</evidence>
<dbReference type="GO" id="GO:0008236">
    <property type="term" value="F:serine-type peptidase activity"/>
    <property type="evidence" value="ECO:0007669"/>
    <property type="project" value="InterPro"/>
</dbReference>